<organism evidence="5 6">
    <name type="scientific">Kockovaella imperatae</name>
    <dbReference type="NCBI Taxonomy" id="4999"/>
    <lineage>
        <taxon>Eukaryota</taxon>
        <taxon>Fungi</taxon>
        <taxon>Dikarya</taxon>
        <taxon>Basidiomycota</taxon>
        <taxon>Agaricomycotina</taxon>
        <taxon>Tremellomycetes</taxon>
        <taxon>Tremellales</taxon>
        <taxon>Cuniculitremaceae</taxon>
        <taxon>Kockovaella</taxon>
    </lineage>
</organism>
<comment type="similarity">
    <text evidence="4">Belongs to the copper transporter (Ctr) (TC 1.A.56) family. SLC31A subfamily.</text>
</comment>
<keyword evidence="4" id="KW-0406">Ion transport</keyword>
<dbReference type="InterPro" id="IPR007274">
    <property type="entry name" value="Cop_transporter"/>
</dbReference>
<gene>
    <name evidence="5" type="ORF">BD324DRAFT_123512</name>
</gene>
<dbReference type="OrthoDB" id="161814at2759"/>
<dbReference type="PANTHER" id="PTHR12483">
    <property type="entry name" value="SOLUTE CARRIER FAMILY 31 COPPER TRANSPORTERS"/>
    <property type="match status" value="1"/>
</dbReference>
<keyword evidence="4" id="KW-0187">Copper transport</keyword>
<comment type="subcellular location">
    <subcellularLocation>
        <location evidence="4">Membrane</location>
        <topology evidence="4">Multi-pass membrane protein</topology>
    </subcellularLocation>
</comment>
<dbReference type="AlphaFoldDB" id="A0A1Y1UAV3"/>
<sequence length="192" mass="20877">MEDHSGHKGHHMPMSDGPMCSMNMLWNSDIENVCVVFSSWHIKSSFTMFLSCMAIIVISVGYASLNKYIHSYDKILAYRLRHQQSAQGGQGSDARPTNLIPPNPSSYGVIDSTVSKMNGPMKLPMGSRLIRAGLYAISVALSFWLMLVAMTYNTYLFGSIVIGAFAGHMLYESELGASALLGSGSSKGLACH</sequence>
<dbReference type="Pfam" id="PF04145">
    <property type="entry name" value="Ctr"/>
    <property type="match status" value="1"/>
</dbReference>
<comment type="caution">
    <text evidence="5">The sequence shown here is derived from an EMBL/GenBank/DDBJ whole genome shotgun (WGS) entry which is preliminary data.</text>
</comment>
<dbReference type="RefSeq" id="XP_021868878.1">
    <property type="nucleotide sequence ID" value="XM_022011967.1"/>
</dbReference>
<keyword evidence="6" id="KW-1185">Reference proteome</keyword>
<dbReference type="GeneID" id="33553775"/>
<keyword evidence="2 4" id="KW-1133">Transmembrane helix</keyword>
<evidence type="ECO:0000256" key="4">
    <source>
        <dbReference type="RuleBase" id="RU367022"/>
    </source>
</evidence>
<evidence type="ECO:0000313" key="5">
    <source>
        <dbReference type="EMBL" id="ORX34636.1"/>
    </source>
</evidence>
<reference evidence="5 6" key="1">
    <citation type="submission" date="2017-03" db="EMBL/GenBank/DDBJ databases">
        <title>Widespread Adenine N6-methylation of Active Genes in Fungi.</title>
        <authorList>
            <consortium name="DOE Joint Genome Institute"/>
            <person name="Mondo S.J."/>
            <person name="Dannebaum R.O."/>
            <person name="Kuo R.C."/>
            <person name="Louie K.B."/>
            <person name="Bewick A.J."/>
            <person name="Labutti K."/>
            <person name="Haridas S."/>
            <person name="Kuo A."/>
            <person name="Salamov A."/>
            <person name="Ahrendt S.R."/>
            <person name="Lau R."/>
            <person name="Bowen B.P."/>
            <person name="Lipzen A."/>
            <person name="Sullivan W."/>
            <person name="Andreopoulos W.B."/>
            <person name="Clum A."/>
            <person name="Lindquist E."/>
            <person name="Daum C."/>
            <person name="Northen T.R."/>
            <person name="Ramamoorthy G."/>
            <person name="Schmitz R.J."/>
            <person name="Gryganskyi A."/>
            <person name="Culley D."/>
            <person name="Magnuson J."/>
            <person name="James T.Y."/>
            <person name="O'Malley M.A."/>
            <person name="Stajich J.E."/>
            <person name="Spatafora J.W."/>
            <person name="Visel A."/>
            <person name="Grigoriev I.V."/>
        </authorList>
    </citation>
    <scope>NUCLEOTIDE SEQUENCE [LARGE SCALE GENOMIC DNA]</scope>
    <source>
        <strain evidence="5 6">NRRL Y-17943</strain>
    </source>
</reference>
<dbReference type="InParanoid" id="A0A1Y1UAV3"/>
<feature type="transmembrane region" description="Helical" evidence="4">
    <location>
        <begin position="46"/>
        <end position="65"/>
    </location>
</feature>
<dbReference type="FunCoup" id="A0A1Y1UAV3">
    <property type="interactions" value="119"/>
</dbReference>
<evidence type="ECO:0000256" key="3">
    <source>
        <dbReference type="ARBA" id="ARBA00023136"/>
    </source>
</evidence>
<dbReference type="PANTHER" id="PTHR12483:SF115">
    <property type="entry name" value="COPPER TRANSPORT PROTEIN"/>
    <property type="match status" value="1"/>
</dbReference>
<dbReference type="STRING" id="4999.A0A1Y1UAV3"/>
<keyword evidence="3 4" id="KW-0472">Membrane</keyword>
<keyword evidence="4" id="KW-0186">Copper</keyword>
<evidence type="ECO:0000256" key="2">
    <source>
        <dbReference type="ARBA" id="ARBA00022989"/>
    </source>
</evidence>
<dbReference type="Proteomes" id="UP000193218">
    <property type="component" value="Unassembled WGS sequence"/>
</dbReference>
<protein>
    <recommendedName>
        <fullName evidence="4">Copper transport protein</fullName>
    </recommendedName>
</protein>
<name>A0A1Y1UAV3_9TREE</name>
<keyword evidence="4" id="KW-0813">Transport</keyword>
<keyword evidence="1 4" id="KW-0812">Transmembrane</keyword>
<dbReference type="EMBL" id="NBSH01000013">
    <property type="protein sequence ID" value="ORX34636.1"/>
    <property type="molecule type" value="Genomic_DNA"/>
</dbReference>
<dbReference type="GO" id="GO:0005375">
    <property type="term" value="F:copper ion transmembrane transporter activity"/>
    <property type="evidence" value="ECO:0007669"/>
    <property type="project" value="UniProtKB-UniRule"/>
</dbReference>
<accession>A0A1Y1UAV3</accession>
<dbReference type="GO" id="GO:0016020">
    <property type="term" value="C:membrane"/>
    <property type="evidence" value="ECO:0007669"/>
    <property type="project" value="UniProtKB-SubCell"/>
</dbReference>
<evidence type="ECO:0000313" key="6">
    <source>
        <dbReference type="Proteomes" id="UP000193218"/>
    </source>
</evidence>
<proteinExistence type="inferred from homology"/>
<evidence type="ECO:0000256" key="1">
    <source>
        <dbReference type="ARBA" id="ARBA00022692"/>
    </source>
</evidence>